<dbReference type="Pfam" id="PF00472">
    <property type="entry name" value="RF-1"/>
    <property type="match status" value="1"/>
</dbReference>
<dbReference type="EMBL" id="JBEWTB010000002">
    <property type="protein sequence ID" value="MET4757060.1"/>
    <property type="molecule type" value="Genomic_DNA"/>
</dbReference>
<evidence type="ECO:0000259" key="2">
    <source>
        <dbReference type="Pfam" id="PF00472"/>
    </source>
</evidence>
<dbReference type="Gene3D" id="3.30.160.20">
    <property type="match status" value="1"/>
</dbReference>
<name>A0ABV2SGZ9_9GAMM</name>
<dbReference type="PANTHER" id="PTHR43116:SF3">
    <property type="entry name" value="CLASS I PEPTIDE CHAIN RELEASE FACTOR"/>
    <property type="match status" value="1"/>
</dbReference>
<feature type="domain" description="Prokaryotic-type class I peptide chain release factors" evidence="2">
    <location>
        <begin position="26"/>
        <end position="65"/>
    </location>
</feature>
<sequence length="70" mass="7867">MTNQFNPEDLLITTWSSTENHPVPCAKNGVKIVHLPTKLVVTVDEERTQHANKLKALAILSEKLDKLLAY</sequence>
<accession>A0ABV2SGZ9</accession>
<dbReference type="InterPro" id="IPR000352">
    <property type="entry name" value="Pep_chain_release_fac_I"/>
</dbReference>
<keyword evidence="4" id="KW-1185">Reference proteome</keyword>
<comment type="similarity">
    <text evidence="1">Belongs to the prokaryotic/mitochondrial release factor family.</text>
</comment>
<reference evidence="3 4" key="1">
    <citation type="submission" date="2024-06" db="EMBL/GenBank/DDBJ databases">
        <title>Genomic Encyclopedia of Type Strains, Phase V (KMG-V): Genome sequencing to study the core and pangenomes of soil and plant-associated prokaryotes.</title>
        <authorList>
            <person name="Whitman W."/>
        </authorList>
    </citation>
    <scope>NUCLEOTIDE SEQUENCE [LARGE SCALE GENOMIC DNA]</scope>
    <source>
        <strain evidence="3 4">NE40</strain>
    </source>
</reference>
<dbReference type="RefSeq" id="WP_419095779.1">
    <property type="nucleotide sequence ID" value="NZ_JBEWTA010000001.1"/>
</dbReference>
<dbReference type="SUPFAM" id="SSF75620">
    <property type="entry name" value="Release factor"/>
    <property type="match status" value="1"/>
</dbReference>
<proteinExistence type="inferred from homology"/>
<evidence type="ECO:0000313" key="3">
    <source>
        <dbReference type="EMBL" id="MET4757060.1"/>
    </source>
</evidence>
<dbReference type="PANTHER" id="PTHR43116">
    <property type="entry name" value="PEPTIDE CHAIN RELEASE FACTOR 2"/>
    <property type="match status" value="1"/>
</dbReference>
<evidence type="ECO:0000256" key="1">
    <source>
        <dbReference type="ARBA" id="ARBA00010835"/>
    </source>
</evidence>
<comment type="caution">
    <text evidence="3">The sequence shown here is derived from an EMBL/GenBank/DDBJ whole genome shotgun (WGS) entry which is preliminary data.</text>
</comment>
<gene>
    <name evidence="3" type="ORF">V5J35_002252</name>
</gene>
<organism evidence="3 4">
    <name type="scientific">Endozoicomonas lisbonensis</name>
    <dbReference type="NCBI Taxonomy" id="3120522"/>
    <lineage>
        <taxon>Bacteria</taxon>
        <taxon>Pseudomonadati</taxon>
        <taxon>Pseudomonadota</taxon>
        <taxon>Gammaproteobacteria</taxon>
        <taxon>Oceanospirillales</taxon>
        <taxon>Endozoicomonadaceae</taxon>
        <taxon>Endozoicomonas</taxon>
    </lineage>
</organism>
<protein>
    <submittedName>
        <fullName evidence="3">Protein subunit release factor A</fullName>
    </submittedName>
</protein>
<evidence type="ECO:0000313" key="4">
    <source>
        <dbReference type="Proteomes" id="UP001549366"/>
    </source>
</evidence>
<dbReference type="Proteomes" id="UP001549366">
    <property type="component" value="Unassembled WGS sequence"/>
</dbReference>
<dbReference type="InterPro" id="IPR045853">
    <property type="entry name" value="Pep_chain_release_fac_I_sf"/>
</dbReference>